<dbReference type="Proteomes" id="UP000070133">
    <property type="component" value="Unassembled WGS sequence"/>
</dbReference>
<evidence type="ECO:0000313" key="5">
    <source>
        <dbReference type="EMBL" id="KXT03804.1"/>
    </source>
</evidence>
<dbReference type="InterPro" id="IPR001199">
    <property type="entry name" value="Cyt_B5-like_heme/steroid-bd"/>
</dbReference>
<keyword evidence="3" id="KW-1133">Transmembrane helix</keyword>
<protein>
    <recommendedName>
        <fullName evidence="4">Cytochrome b5 heme-binding domain-containing protein</fullName>
    </recommendedName>
</protein>
<dbReference type="PANTHER" id="PTHR10281:SF76">
    <property type="entry name" value="CALCUTTA CUP-RELATED"/>
    <property type="match status" value="1"/>
</dbReference>
<dbReference type="STRING" id="321146.A0A139HMV5"/>
<evidence type="ECO:0000313" key="6">
    <source>
        <dbReference type="Proteomes" id="UP000070133"/>
    </source>
</evidence>
<keyword evidence="6" id="KW-1185">Reference proteome</keyword>
<feature type="transmembrane region" description="Helical" evidence="3">
    <location>
        <begin position="44"/>
        <end position="64"/>
    </location>
</feature>
<dbReference type="GO" id="GO:0016020">
    <property type="term" value="C:membrane"/>
    <property type="evidence" value="ECO:0007669"/>
    <property type="project" value="TreeGrafter"/>
</dbReference>
<keyword evidence="3" id="KW-0472">Membrane</keyword>
<feature type="region of interest" description="Disordered" evidence="2">
    <location>
        <begin position="341"/>
        <end position="377"/>
    </location>
</feature>
<dbReference type="GO" id="GO:0012505">
    <property type="term" value="C:endomembrane system"/>
    <property type="evidence" value="ECO:0007669"/>
    <property type="project" value="TreeGrafter"/>
</dbReference>
<dbReference type="SMART" id="SM01117">
    <property type="entry name" value="Cyt-b5"/>
    <property type="match status" value="1"/>
</dbReference>
<dbReference type="InterPro" id="IPR050577">
    <property type="entry name" value="MAPR/NEUFC/NENF-like"/>
</dbReference>
<evidence type="ECO:0000256" key="2">
    <source>
        <dbReference type="SAM" id="MobiDB-lite"/>
    </source>
</evidence>
<dbReference type="InterPro" id="IPR036400">
    <property type="entry name" value="Cyt_B5-like_heme/steroid_sf"/>
</dbReference>
<evidence type="ECO:0000256" key="1">
    <source>
        <dbReference type="ARBA" id="ARBA00038357"/>
    </source>
</evidence>
<dbReference type="SUPFAM" id="SSF55856">
    <property type="entry name" value="Cytochrome b5-like heme/steroid binding domain"/>
    <property type="match status" value="1"/>
</dbReference>
<feature type="region of interest" description="Disordered" evidence="2">
    <location>
        <begin position="1"/>
        <end position="34"/>
    </location>
</feature>
<feature type="compositionally biased region" description="Acidic residues" evidence="2">
    <location>
        <begin position="362"/>
        <end position="377"/>
    </location>
</feature>
<comment type="similarity">
    <text evidence="1">Belongs to the cytochrome b5 family. MAPR subfamily.</text>
</comment>
<evidence type="ECO:0000259" key="4">
    <source>
        <dbReference type="SMART" id="SM01117"/>
    </source>
</evidence>
<comment type="caution">
    <text evidence="5">The sequence shown here is derived from an EMBL/GenBank/DDBJ whole genome shotgun (WGS) entry which is preliminary data.</text>
</comment>
<sequence length="377" mass="41471">MAEVRARRPVPKTTAPTQQEGEEEDKSKTKRSALSSDVDLEPNFFVVAGMFLVFTLVVGSIFYYKVDNRSPPGPFASWVNEKYPWIETSLNRPRSSAPILGAQAQEVTGKISLTEEELKAYDGTDPENPIYLGINGTIFDVSASPTFYGPGGHYNHFVGKDATRAWVTECWDEPEQFTWRMDDVEVMFLPKWMDEMLQGAASGEYEGDLAAIQAMPKEMIANMAAKAIEKFGKVTEKEKEARRVEDKKEALAKVDETLAHWVAFFRNNAKYKEVGSVIRDESRPAPPKPCEAAMKKRPTKGGKLESIMAGLGPMMGGQAPAAGGQGGAAEGGMPAAVKEKLEAAKKKAEQAKDKAKEKVEEVVSDGEDEEDLVHEEL</sequence>
<proteinExistence type="inferred from homology"/>
<feature type="region of interest" description="Disordered" evidence="2">
    <location>
        <begin position="316"/>
        <end position="335"/>
    </location>
</feature>
<dbReference type="EMBL" id="LFZN01000027">
    <property type="protein sequence ID" value="KXT03804.1"/>
    <property type="molecule type" value="Genomic_DNA"/>
</dbReference>
<reference evidence="5 6" key="1">
    <citation type="submission" date="2015-07" db="EMBL/GenBank/DDBJ databases">
        <title>Comparative genomics of the Sigatoka disease complex on banana suggests a link between parallel evolutionary changes in Pseudocercospora fijiensis and Pseudocercospora eumusae and increased virulence on the banana host.</title>
        <authorList>
            <person name="Chang T.-C."/>
            <person name="Salvucci A."/>
            <person name="Crous P.W."/>
            <person name="Stergiopoulos I."/>
        </authorList>
    </citation>
    <scope>NUCLEOTIDE SEQUENCE [LARGE SCALE GENOMIC DNA]</scope>
    <source>
        <strain evidence="5 6">CBS 114824</strain>
    </source>
</reference>
<gene>
    <name evidence="5" type="ORF">AC578_714</name>
</gene>
<evidence type="ECO:0000256" key="3">
    <source>
        <dbReference type="SAM" id="Phobius"/>
    </source>
</evidence>
<accession>A0A139HMV5</accession>
<feature type="region of interest" description="Disordered" evidence="2">
    <location>
        <begin position="280"/>
        <end position="301"/>
    </location>
</feature>
<name>A0A139HMV5_9PEZI</name>
<dbReference type="Pfam" id="PF00173">
    <property type="entry name" value="Cyt-b5"/>
    <property type="match status" value="1"/>
</dbReference>
<keyword evidence="3" id="KW-0812">Transmembrane</keyword>
<dbReference type="OrthoDB" id="10257697at2759"/>
<feature type="domain" description="Cytochrome b5 heme-binding" evidence="4">
    <location>
        <begin position="113"/>
        <end position="202"/>
    </location>
</feature>
<dbReference type="AlphaFoldDB" id="A0A139HMV5"/>
<dbReference type="Gene3D" id="3.10.120.10">
    <property type="entry name" value="Cytochrome b5-like heme/steroid binding domain"/>
    <property type="match status" value="1"/>
</dbReference>
<organism evidence="5 6">
    <name type="scientific">Pseudocercospora eumusae</name>
    <dbReference type="NCBI Taxonomy" id="321146"/>
    <lineage>
        <taxon>Eukaryota</taxon>
        <taxon>Fungi</taxon>
        <taxon>Dikarya</taxon>
        <taxon>Ascomycota</taxon>
        <taxon>Pezizomycotina</taxon>
        <taxon>Dothideomycetes</taxon>
        <taxon>Dothideomycetidae</taxon>
        <taxon>Mycosphaerellales</taxon>
        <taxon>Mycosphaerellaceae</taxon>
        <taxon>Pseudocercospora</taxon>
    </lineage>
</organism>
<dbReference type="PANTHER" id="PTHR10281">
    <property type="entry name" value="MEMBRANE-ASSOCIATED PROGESTERONE RECEPTOR COMPONENT-RELATED"/>
    <property type="match status" value="1"/>
</dbReference>
<feature type="compositionally biased region" description="Basic and acidic residues" evidence="2">
    <location>
        <begin position="341"/>
        <end position="361"/>
    </location>
</feature>